<evidence type="ECO:0000256" key="8">
    <source>
        <dbReference type="HAMAP-Rule" id="MF_01897"/>
    </source>
</evidence>
<dbReference type="Gene3D" id="3.90.199.10">
    <property type="entry name" value="Topoisomerase II, domain 5"/>
    <property type="match status" value="1"/>
</dbReference>
<comment type="subcellular location">
    <subcellularLocation>
        <location evidence="8">Cytoplasm</location>
    </subcellularLocation>
</comment>
<dbReference type="Gene3D" id="2.120.10.90">
    <property type="entry name" value="DNA gyrase/topoisomerase IV, subunit A, C-terminal"/>
    <property type="match status" value="1"/>
</dbReference>
<dbReference type="CDD" id="cd00187">
    <property type="entry name" value="TOP4c"/>
    <property type="match status" value="1"/>
</dbReference>
<name>F9UJZ9_9BACT</name>
<dbReference type="SUPFAM" id="SSF56719">
    <property type="entry name" value="Type II DNA topoisomerase"/>
    <property type="match status" value="1"/>
</dbReference>
<proteinExistence type="inferred from homology"/>
<dbReference type="NCBIfam" id="NF004043">
    <property type="entry name" value="PRK05560.1"/>
    <property type="match status" value="1"/>
</dbReference>
<dbReference type="RefSeq" id="WP_006608616.1">
    <property type="nucleotide sequence ID" value="NZ_AFXA01000009.1"/>
</dbReference>
<dbReference type="InterPro" id="IPR013757">
    <property type="entry name" value="Topo_IIA_A_a_sf"/>
</dbReference>
<protein>
    <recommendedName>
        <fullName evidence="8">DNA gyrase subunit A</fullName>
        <ecNumber evidence="8">5.6.2.2</ecNumber>
    </recommendedName>
</protein>
<dbReference type="GO" id="GO:0005694">
    <property type="term" value="C:chromosome"/>
    <property type="evidence" value="ECO:0007669"/>
    <property type="project" value="InterPro"/>
</dbReference>
<keyword evidence="8" id="KW-0963">Cytoplasm</keyword>
<dbReference type="GO" id="GO:0003677">
    <property type="term" value="F:DNA binding"/>
    <property type="evidence" value="ECO:0007669"/>
    <property type="project" value="UniProtKB-UniRule"/>
</dbReference>
<evidence type="ECO:0000256" key="4">
    <source>
        <dbReference type="ARBA" id="ARBA00022840"/>
    </source>
</evidence>
<dbReference type="GO" id="GO:0006261">
    <property type="term" value="P:DNA-templated DNA replication"/>
    <property type="evidence" value="ECO:0007669"/>
    <property type="project" value="UniProtKB-UniRule"/>
</dbReference>
<keyword evidence="7 8" id="KW-0413">Isomerase</keyword>
<dbReference type="GO" id="GO:0034335">
    <property type="term" value="F:DNA negative supercoiling activity"/>
    <property type="evidence" value="ECO:0007669"/>
    <property type="project" value="UniProtKB-ARBA"/>
</dbReference>
<keyword evidence="13" id="KW-1185">Reference proteome</keyword>
<dbReference type="PROSITE" id="PS52040">
    <property type="entry name" value="TOPO_IIA"/>
    <property type="match status" value="1"/>
</dbReference>
<dbReference type="Proteomes" id="UP000004978">
    <property type="component" value="Unassembled WGS sequence"/>
</dbReference>
<dbReference type="InterPro" id="IPR013760">
    <property type="entry name" value="Topo_IIA-like_dom_sf"/>
</dbReference>
<evidence type="ECO:0000259" key="11">
    <source>
        <dbReference type="PROSITE" id="PS52040"/>
    </source>
</evidence>
<dbReference type="EMBL" id="AFXA01000009">
    <property type="protein sequence ID" value="EGV00345.1"/>
    <property type="molecule type" value="Genomic_DNA"/>
</dbReference>
<dbReference type="GO" id="GO:0006265">
    <property type="term" value="P:DNA topological change"/>
    <property type="evidence" value="ECO:0007669"/>
    <property type="project" value="UniProtKB-UniRule"/>
</dbReference>
<gene>
    <name evidence="8" type="primary">gyrA</name>
    <name evidence="12" type="ORF">MCSF7_01029</name>
</gene>
<comment type="function">
    <text evidence="8">A type II topoisomerase that negatively supercoils closed circular double-stranded (ds) DNA in an ATP-dependent manner to modulate DNA topology and maintain chromosomes in an underwound state. Negative supercoiling favors strand separation, and DNA replication, transcription, recombination and repair, all of which involve strand separation. Also able to catalyze the interconversion of other topological isomers of dsDNA rings, including catenanes and knotted rings. Type II topoisomerases break and join 2 DNA strands simultaneously in an ATP-dependent manner.</text>
</comment>
<comment type="miscellaneous">
    <text evidence="8">Few gyrases are as efficient as E.coli at forming negative supercoils. Not all organisms have 2 type II topoisomerases; in organisms with a single type II topoisomerase this enzyme also has to decatenate newly replicated chromosomes.</text>
</comment>
<dbReference type="GO" id="GO:0005737">
    <property type="term" value="C:cytoplasm"/>
    <property type="evidence" value="ECO:0007669"/>
    <property type="project" value="UniProtKB-SubCell"/>
</dbReference>
<comment type="similarity">
    <text evidence="2 8">Belongs to the type II topoisomerase GyrA/ParC subunit family.</text>
</comment>
<comment type="caution">
    <text evidence="12">The sequence shown here is derived from an EMBL/GenBank/DDBJ whole genome shotgun (WGS) entry which is preliminary data.</text>
</comment>
<feature type="active site" description="O-(5'-phospho-DNA)-tyrosine intermediate" evidence="8 9">
    <location>
        <position position="192"/>
    </location>
</feature>
<evidence type="ECO:0000313" key="12">
    <source>
        <dbReference type="EMBL" id="EGV00345.1"/>
    </source>
</evidence>
<dbReference type="HAMAP" id="MF_01897">
    <property type="entry name" value="GyrA"/>
    <property type="match status" value="1"/>
</dbReference>
<dbReference type="GO" id="GO:0009330">
    <property type="term" value="C:DNA topoisomerase type II (double strand cut, ATP-hydrolyzing) complex"/>
    <property type="evidence" value="ECO:0007669"/>
    <property type="project" value="TreeGrafter"/>
</dbReference>
<evidence type="ECO:0000256" key="1">
    <source>
        <dbReference type="ARBA" id="ARBA00000185"/>
    </source>
</evidence>
<dbReference type="EC" id="5.6.2.2" evidence="8"/>
<dbReference type="InterPro" id="IPR013758">
    <property type="entry name" value="Topo_IIA_A/C_ab"/>
</dbReference>
<evidence type="ECO:0000256" key="6">
    <source>
        <dbReference type="ARBA" id="ARBA00023125"/>
    </source>
</evidence>
<dbReference type="FunFam" id="3.30.1360.40:FF:000002">
    <property type="entry name" value="DNA gyrase subunit A"/>
    <property type="match status" value="1"/>
</dbReference>
<evidence type="ECO:0000256" key="10">
    <source>
        <dbReference type="SAM" id="MobiDB-lite"/>
    </source>
</evidence>
<feature type="region of interest" description="Disordered" evidence="10">
    <location>
        <begin position="1"/>
        <end position="33"/>
    </location>
</feature>
<dbReference type="PANTHER" id="PTHR43493">
    <property type="entry name" value="DNA GYRASE/TOPOISOMERASE SUBUNIT A"/>
    <property type="match status" value="1"/>
</dbReference>
<comment type="subunit">
    <text evidence="8">Heterotetramer, composed of two GyrA and two GyrB chains. In the heterotetramer, GyrA contains the active site tyrosine that forms a transient covalent intermediate with DNA, while GyrB binds cofactors and catalyzes ATP hydrolysis.</text>
</comment>
<reference evidence="12 13" key="1">
    <citation type="journal article" date="2013" name="Genome Announc.">
        <title>Genome Sequence of Mycoplasma columbinum Strain SF7.</title>
        <authorList>
            <person name="Guo Z."/>
            <person name="Xu X."/>
            <person name="Zheng Q."/>
            <person name="Li T."/>
            <person name="Kuang S."/>
            <person name="Zhang Z."/>
            <person name="Chen Y."/>
            <person name="Lu X."/>
            <person name="Zhou R."/>
            <person name="Bi D."/>
            <person name="Jin H."/>
        </authorList>
    </citation>
    <scope>NUCLEOTIDE SEQUENCE [LARGE SCALE GENOMIC DNA]</scope>
    <source>
        <strain evidence="12 13">SF7</strain>
    </source>
</reference>
<keyword evidence="4 8" id="KW-0067">ATP-binding</keyword>
<dbReference type="eggNOG" id="COG0188">
    <property type="taxonomic scope" value="Bacteria"/>
</dbReference>
<dbReference type="SUPFAM" id="SSF101904">
    <property type="entry name" value="GyrA/ParC C-terminal domain-like"/>
    <property type="match status" value="1"/>
</dbReference>
<organism evidence="12 13">
    <name type="scientific">Mycoplasmopsis columbina SF7</name>
    <dbReference type="NCBI Taxonomy" id="1037410"/>
    <lineage>
        <taxon>Bacteria</taxon>
        <taxon>Bacillati</taxon>
        <taxon>Mycoplasmatota</taxon>
        <taxon>Mycoplasmoidales</taxon>
        <taxon>Metamycoplasmataceae</taxon>
        <taxon>Mycoplasmopsis</taxon>
    </lineage>
</organism>
<dbReference type="STRING" id="1037410.MCSF7_01029"/>
<keyword evidence="5 8" id="KW-0799">Topoisomerase</keyword>
<evidence type="ECO:0000256" key="3">
    <source>
        <dbReference type="ARBA" id="ARBA00022741"/>
    </source>
</evidence>
<keyword evidence="3 8" id="KW-0547">Nucleotide-binding</keyword>
<dbReference type="NCBIfam" id="NF004044">
    <property type="entry name" value="PRK05561.1"/>
    <property type="match status" value="1"/>
</dbReference>
<evidence type="ECO:0000256" key="5">
    <source>
        <dbReference type="ARBA" id="ARBA00023029"/>
    </source>
</evidence>
<dbReference type="NCBIfam" id="TIGR01063">
    <property type="entry name" value="gyrA"/>
    <property type="match status" value="1"/>
</dbReference>
<dbReference type="FunFam" id="3.90.199.10:FF:000001">
    <property type="entry name" value="DNA gyrase subunit A"/>
    <property type="match status" value="1"/>
</dbReference>
<dbReference type="Pfam" id="PF03989">
    <property type="entry name" value="DNA_gyraseA_C"/>
    <property type="match status" value="6"/>
</dbReference>
<dbReference type="InterPro" id="IPR006691">
    <property type="entry name" value="GyrA/parC_rep"/>
</dbReference>
<dbReference type="AlphaFoldDB" id="F9UJZ9"/>
<evidence type="ECO:0000256" key="7">
    <source>
        <dbReference type="ARBA" id="ARBA00023235"/>
    </source>
</evidence>
<comment type="catalytic activity">
    <reaction evidence="1 8 9">
        <text>ATP-dependent breakage, passage and rejoining of double-stranded DNA.</text>
        <dbReference type="EC" id="5.6.2.2"/>
    </reaction>
</comment>
<dbReference type="Gene3D" id="3.30.1360.40">
    <property type="match status" value="1"/>
</dbReference>
<dbReference type="Pfam" id="PF00521">
    <property type="entry name" value="DNA_topoisoIV"/>
    <property type="match status" value="1"/>
</dbReference>
<dbReference type="InterPro" id="IPR005743">
    <property type="entry name" value="GyrA"/>
</dbReference>
<dbReference type="SMART" id="SM00434">
    <property type="entry name" value="TOP4c"/>
    <property type="match status" value="1"/>
</dbReference>
<feature type="compositionally biased region" description="Acidic residues" evidence="10">
    <location>
        <begin position="24"/>
        <end position="33"/>
    </location>
</feature>
<dbReference type="PANTHER" id="PTHR43493:SF5">
    <property type="entry name" value="DNA GYRASE SUBUNIT A, CHLOROPLASTIC_MITOCHONDRIAL"/>
    <property type="match status" value="1"/>
</dbReference>
<feature type="domain" description="Topo IIA-type catalytic" evidence="11">
    <location>
        <begin position="104"/>
        <end position="569"/>
    </location>
</feature>
<evidence type="ECO:0000256" key="9">
    <source>
        <dbReference type="PROSITE-ProRule" id="PRU01384"/>
    </source>
</evidence>
<dbReference type="FunFam" id="1.10.268.10:FF:000001">
    <property type="entry name" value="DNA gyrase subunit A"/>
    <property type="match status" value="1"/>
</dbReference>
<accession>F9UJZ9</accession>
<dbReference type="InterPro" id="IPR050220">
    <property type="entry name" value="Type_II_DNA_Topoisomerases"/>
</dbReference>
<evidence type="ECO:0000256" key="2">
    <source>
        <dbReference type="ARBA" id="ARBA00008263"/>
    </source>
</evidence>
<evidence type="ECO:0000313" key="13">
    <source>
        <dbReference type="Proteomes" id="UP000004978"/>
    </source>
</evidence>
<dbReference type="InterPro" id="IPR035516">
    <property type="entry name" value="Gyrase/topoIV_suA_C"/>
</dbReference>
<keyword evidence="6 8" id="KW-0238">DNA-binding</keyword>
<sequence length="907" mass="101417">MQYLSDLDDKEKEQMENQNSNVETETEDEYAPDEELFRAFKPAQTKVEEDDEEDENIPQNKPEYVVQSQILNEPTKGIDIRAIQKEMKTSFLEYSMSVIVSRALPDARDGLKPVHRRILYDMSELNITHNSQHRKSARIVGDVLGKYHPHGDSSVYEAMVRMAQDFSMRYPLVDGHGNFGSIDGDEPAAMRYTEARMSKLAGEMLEGIKKDTVDFVDNYDASEVEPSVLPARFPNLLVSGGSGIAVGMATSIPPHNLGETIDATIALARNPEISIEDLMKYLPGPDFPTGATILGTAGIKSAYETGKGSITVRSVARVEEFANGKSKIIVTEIPYEVKKTAIVEKIAELVKNKVIEGIADLRDESSREGIRIVIDVKKNHNPHVLLNKLYRQTNLQTNYNANLVALVNGEPKLLNLKQALEVYLNHYETVETRRLQFDLNKALERLHILEGLKIAVENIDEVIAIIKKSKTDAEAQSNLSKRFALSEKQTKAIVDMRLGRLTGLAIENMNAEIAELNIEIAQIQKLLSDRSELLELIIQQLLQTKEKYSDKRRSIINMSAQGTISDEDLIPRKDIVITTSTKGFVKRMDLEEYKTQKRGGVGSSTMKTYEDDDIASIVNTNTHIDLLLFSNLAKVYRIRAHEIPDLSRQSKGVAFVNIVPSLNVKDGEKIISILPVDKYEEEKYLFTATKNGIIKKTRLWEYERINANGKLAFNLHEGDELIRASILSDNELVLLANNEERVIKFESSDFRPISRTATGVKGISLDNKQSVVSASSSAEGEFILTVGSQGYGKVTHESLFRLVKRGGKGVKGINSNLAGNLVFARFVNLQDELLIITNSGLTIRSSILDLSVSGRSAKGVKLIDLKKNDYIQAIEIIKIDENTDPEAYAQAQQRFNEIKEKLSLESE</sequence>
<dbReference type="Gene3D" id="1.10.268.10">
    <property type="entry name" value="Topoisomerase, domain 3"/>
    <property type="match status" value="1"/>
</dbReference>
<dbReference type="InterPro" id="IPR002205">
    <property type="entry name" value="Topo_IIA_dom_A"/>
</dbReference>
<feature type="short sequence motif" description="GyrA-box" evidence="8">
    <location>
        <begin position="596"/>
        <end position="602"/>
    </location>
</feature>
<dbReference type="GO" id="GO:0005524">
    <property type="term" value="F:ATP binding"/>
    <property type="evidence" value="ECO:0007669"/>
    <property type="project" value="UniProtKB-UniRule"/>
</dbReference>